<gene>
    <name evidence="5" type="ORF">QYT958_LOCUS30505</name>
</gene>
<evidence type="ECO:0000313" key="5">
    <source>
        <dbReference type="EMBL" id="CAF4896721.1"/>
    </source>
</evidence>
<evidence type="ECO:0000256" key="2">
    <source>
        <dbReference type="ARBA" id="ARBA00022490"/>
    </source>
</evidence>
<dbReference type="GO" id="GO:0005085">
    <property type="term" value="F:guanyl-nucleotide exchange factor activity"/>
    <property type="evidence" value="ECO:0007669"/>
    <property type="project" value="InterPro"/>
</dbReference>
<feature type="domain" description="C2" evidence="3">
    <location>
        <begin position="330"/>
        <end position="451"/>
    </location>
</feature>
<dbReference type="SUPFAM" id="SSF49562">
    <property type="entry name" value="C2 domain (Calcium/lipid-binding domain, CaLB)"/>
    <property type="match status" value="1"/>
</dbReference>
<dbReference type="Pfam" id="PF16652">
    <property type="entry name" value="PH_13"/>
    <property type="match status" value="1"/>
</dbReference>
<dbReference type="SUPFAM" id="SSF50729">
    <property type="entry name" value="PH domain-like"/>
    <property type="match status" value="1"/>
</dbReference>
<dbReference type="EMBL" id="CAJOBR010009749">
    <property type="protein sequence ID" value="CAF4896721.1"/>
    <property type="molecule type" value="Genomic_DNA"/>
</dbReference>
<sequence>MLTSDTASLSTSSAKYKRHTEYKQKTAFMISCPSSVQCQLSSNMIPSTSTTANSSQHPFCDNSTMVSMDDSSSRERLNNSSRISAIRELIETEQRYVNDLRIIANEFIKPLSNGRVLNDYEIEQLFSNWFSLIACNTVFLSTLEEQVRYKEHSLPPDIEVSMRTSRSVSMSNISMVTPTPTVPFVEKRPRSLTPHLYDSPPGGRLSYPIENECHQRSDDNIVSSGKELVAFLFNDFLLLSTIKISSHNWQSQLFESKSNLQLKLYRLPLLLADIVLAHEMLNDQFSFSIRTKIHEKPLLLKTQHTNIRTLWVKTINTALENYQTTEKSILTDKTLFTIKDQEPKSAIARLILIAVEARDLIPSTTSTERHRSLNPFCEITVGSLTLRTPVMIRTNNPKWNATMEFALYDLVEDIIHINIFDNEVFSPNENIGHTSMHLIDILPFAFDTFLSQSSSSHTSIQTIYLNNGASMVMKCAIEFLS</sequence>
<comment type="subcellular location">
    <subcellularLocation>
        <location evidence="1">Cytoplasm</location>
    </subcellularLocation>
</comment>
<evidence type="ECO:0000259" key="3">
    <source>
        <dbReference type="PROSITE" id="PS50004"/>
    </source>
</evidence>
<dbReference type="GO" id="GO:0035025">
    <property type="term" value="P:positive regulation of Rho protein signal transduction"/>
    <property type="evidence" value="ECO:0007669"/>
    <property type="project" value="TreeGrafter"/>
</dbReference>
<accession>A0A821UWG5</accession>
<comment type="caution">
    <text evidence="5">The sequence shown here is derived from an EMBL/GenBank/DDBJ whole genome shotgun (WGS) entry which is preliminary data.</text>
</comment>
<dbReference type="SUPFAM" id="SSF48065">
    <property type="entry name" value="DBL homology domain (DH-domain)"/>
    <property type="match status" value="1"/>
</dbReference>
<dbReference type="InterPro" id="IPR011993">
    <property type="entry name" value="PH-like_dom_sf"/>
</dbReference>
<keyword evidence="2" id="KW-0963">Cytoplasm</keyword>
<dbReference type="PANTHER" id="PTHR46006:SF6">
    <property type="entry name" value="INTERSECTIN-2 ISOFORM X1"/>
    <property type="match status" value="1"/>
</dbReference>
<dbReference type="Pfam" id="PF00621">
    <property type="entry name" value="RhoGEF"/>
    <property type="match status" value="1"/>
</dbReference>
<dbReference type="InterPro" id="IPR035899">
    <property type="entry name" value="DBL_dom_sf"/>
</dbReference>
<dbReference type="Proteomes" id="UP000663848">
    <property type="component" value="Unassembled WGS sequence"/>
</dbReference>
<reference evidence="5" key="1">
    <citation type="submission" date="2021-02" db="EMBL/GenBank/DDBJ databases">
        <authorList>
            <person name="Nowell W R."/>
        </authorList>
    </citation>
    <scope>NUCLEOTIDE SEQUENCE</scope>
</reference>
<evidence type="ECO:0008006" key="7">
    <source>
        <dbReference type="Google" id="ProtNLM"/>
    </source>
</evidence>
<dbReference type="InterPro" id="IPR051480">
    <property type="entry name" value="Endocytic_GEF_Adapter"/>
</dbReference>
<dbReference type="InterPro" id="IPR001849">
    <property type="entry name" value="PH_domain"/>
</dbReference>
<feature type="domain" description="DH" evidence="4">
    <location>
        <begin position="81"/>
        <end position="161"/>
    </location>
</feature>
<dbReference type="Gene3D" id="2.30.29.30">
    <property type="entry name" value="Pleckstrin-homology domain (PH domain)/Phosphotyrosine-binding domain (PTB)"/>
    <property type="match status" value="1"/>
</dbReference>
<evidence type="ECO:0000256" key="1">
    <source>
        <dbReference type="ARBA" id="ARBA00004496"/>
    </source>
</evidence>
<dbReference type="PROSITE" id="PS50010">
    <property type="entry name" value="DH_2"/>
    <property type="match status" value="1"/>
</dbReference>
<evidence type="ECO:0000259" key="4">
    <source>
        <dbReference type="PROSITE" id="PS50010"/>
    </source>
</evidence>
<dbReference type="SMART" id="SM00239">
    <property type="entry name" value="C2"/>
    <property type="match status" value="1"/>
</dbReference>
<dbReference type="PROSITE" id="PS50004">
    <property type="entry name" value="C2"/>
    <property type="match status" value="1"/>
</dbReference>
<dbReference type="InterPro" id="IPR035892">
    <property type="entry name" value="C2_domain_sf"/>
</dbReference>
<dbReference type="PANTHER" id="PTHR46006">
    <property type="entry name" value="RHO GUANINE NUCLEOTIDE EXCHANGE FACTOR AT 64C, ISOFORM A"/>
    <property type="match status" value="1"/>
</dbReference>
<dbReference type="InterPro" id="IPR000219">
    <property type="entry name" value="DH_dom"/>
</dbReference>
<name>A0A821UWG5_9BILA</name>
<organism evidence="5 6">
    <name type="scientific">Rotaria socialis</name>
    <dbReference type="NCBI Taxonomy" id="392032"/>
    <lineage>
        <taxon>Eukaryota</taxon>
        <taxon>Metazoa</taxon>
        <taxon>Spiralia</taxon>
        <taxon>Gnathifera</taxon>
        <taxon>Rotifera</taxon>
        <taxon>Eurotatoria</taxon>
        <taxon>Bdelloidea</taxon>
        <taxon>Philodinida</taxon>
        <taxon>Philodinidae</taxon>
        <taxon>Rotaria</taxon>
    </lineage>
</organism>
<protein>
    <recommendedName>
        <fullName evidence="7">C2 domain-containing protein</fullName>
    </recommendedName>
</protein>
<dbReference type="InterPro" id="IPR000008">
    <property type="entry name" value="C2_dom"/>
</dbReference>
<dbReference type="GO" id="GO:0005737">
    <property type="term" value="C:cytoplasm"/>
    <property type="evidence" value="ECO:0007669"/>
    <property type="project" value="UniProtKB-SubCell"/>
</dbReference>
<dbReference type="Gene3D" id="1.20.900.10">
    <property type="entry name" value="Dbl homology (DH) domain"/>
    <property type="match status" value="1"/>
</dbReference>
<dbReference type="Gene3D" id="2.60.40.150">
    <property type="entry name" value="C2 domain"/>
    <property type="match status" value="1"/>
</dbReference>
<dbReference type="AlphaFoldDB" id="A0A821UWG5"/>
<proteinExistence type="predicted"/>
<evidence type="ECO:0000313" key="6">
    <source>
        <dbReference type="Proteomes" id="UP000663848"/>
    </source>
</evidence>
<dbReference type="Pfam" id="PF00168">
    <property type="entry name" value="C2"/>
    <property type="match status" value="1"/>
</dbReference>